<feature type="region of interest" description="Disordered" evidence="17">
    <location>
        <begin position="578"/>
        <end position="612"/>
    </location>
</feature>
<evidence type="ECO:0000256" key="15">
    <source>
        <dbReference type="ARBA" id="ARBA00023306"/>
    </source>
</evidence>
<feature type="region of interest" description="Disordered" evidence="17">
    <location>
        <begin position="639"/>
        <end position="703"/>
    </location>
</feature>
<feature type="compositionally biased region" description="Basic residues" evidence="17">
    <location>
        <begin position="273"/>
        <end position="287"/>
    </location>
</feature>
<keyword evidence="16" id="KW-0137">Centromere</keyword>
<evidence type="ECO:0000256" key="11">
    <source>
        <dbReference type="ARBA" id="ARBA00022829"/>
    </source>
</evidence>
<comment type="similarity">
    <text evidence="4">Belongs to the DASH complex ASK1 family.</text>
</comment>
<evidence type="ECO:0000256" key="9">
    <source>
        <dbReference type="ARBA" id="ARBA00022701"/>
    </source>
</evidence>
<dbReference type="InterPro" id="IPR012423">
    <property type="entry name" value="Eaf7/MRGBP"/>
</dbReference>
<evidence type="ECO:0000256" key="8">
    <source>
        <dbReference type="ARBA" id="ARBA00022618"/>
    </source>
</evidence>
<evidence type="ECO:0000313" key="18">
    <source>
        <dbReference type="EMBL" id="KAK4145882.1"/>
    </source>
</evidence>
<keyword evidence="14" id="KW-0539">Nucleus</keyword>
<feature type="region of interest" description="Disordered" evidence="17">
    <location>
        <begin position="154"/>
        <end position="287"/>
    </location>
</feature>
<proteinExistence type="inferred from homology"/>
<dbReference type="EMBL" id="MU853565">
    <property type="protein sequence ID" value="KAK4145882.1"/>
    <property type="molecule type" value="Genomic_DNA"/>
</dbReference>
<keyword evidence="11" id="KW-0159">Chromosome partition</keyword>
<dbReference type="GO" id="GO:0072686">
    <property type="term" value="C:mitotic spindle"/>
    <property type="evidence" value="ECO:0007669"/>
    <property type="project" value="InterPro"/>
</dbReference>
<comment type="subcellular location">
    <subcellularLocation>
        <location evidence="3">Chromosome</location>
        <location evidence="3">Centromere</location>
        <location evidence="3">Kinetochore</location>
    </subcellularLocation>
    <subcellularLocation>
        <location evidence="2">Cytoplasm</location>
        <location evidence="2">Cytoskeleton</location>
        <location evidence="2">Spindle</location>
    </subcellularLocation>
    <subcellularLocation>
        <location evidence="1">Nucleus</location>
    </subcellularLocation>
</comment>
<protein>
    <recommendedName>
        <fullName evidence="5">DASH complex subunit ASK1</fullName>
    </recommendedName>
</protein>
<keyword evidence="6" id="KW-0158">Chromosome</keyword>
<dbReference type="GO" id="GO:0043189">
    <property type="term" value="C:H4/H2A histone acetyltransferase complex"/>
    <property type="evidence" value="ECO:0007669"/>
    <property type="project" value="InterPro"/>
</dbReference>
<evidence type="ECO:0000256" key="12">
    <source>
        <dbReference type="ARBA" id="ARBA00022838"/>
    </source>
</evidence>
<dbReference type="GO" id="GO:0008608">
    <property type="term" value="P:attachment of spindle microtubules to kinetochore"/>
    <property type="evidence" value="ECO:0007669"/>
    <property type="project" value="InterPro"/>
</dbReference>
<dbReference type="GO" id="GO:0044732">
    <property type="term" value="C:mitotic spindle pole body"/>
    <property type="evidence" value="ECO:0007669"/>
    <property type="project" value="TreeGrafter"/>
</dbReference>
<comment type="caution">
    <text evidence="18">The sequence shown here is derived from an EMBL/GenBank/DDBJ whole genome shotgun (WGS) entry which is preliminary data.</text>
</comment>
<dbReference type="PANTHER" id="PTHR28200">
    <property type="entry name" value="DASH COMPLEX SUBUNIT ASK1"/>
    <property type="match status" value="1"/>
</dbReference>
<keyword evidence="9" id="KW-0493">Microtubule</keyword>
<feature type="compositionally biased region" description="Basic and acidic residues" evidence="17">
    <location>
        <begin position="583"/>
        <end position="595"/>
    </location>
</feature>
<evidence type="ECO:0000256" key="7">
    <source>
        <dbReference type="ARBA" id="ARBA00022490"/>
    </source>
</evidence>
<feature type="compositionally biased region" description="Pro residues" evidence="17">
    <location>
        <begin position="39"/>
        <end position="48"/>
    </location>
</feature>
<feature type="region of interest" description="Disordered" evidence="17">
    <location>
        <begin position="1"/>
        <end position="53"/>
    </location>
</feature>
<dbReference type="Pfam" id="PF08655">
    <property type="entry name" value="DASH_Ask1"/>
    <property type="match status" value="1"/>
</dbReference>
<evidence type="ECO:0000256" key="4">
    <source>
        <dbReference type="ARBA" id="ARBA00010731"/>
    </source>
</evidence>
<sequence>MPPKKKGGRASTQGATPARDDDAMDVDTPAQTPTAPVVPAAPQPPKPVTDPWTDDQVASLFKGVIRWKPAGMHKHFRMLAISEHLRNHGFDPDACPHTRIPGIWAKLGEFYNLEAIDERENNMDPPEEEGQPRRYHDFSLPWNQYGDIMLKRARADPSEAPTSPAQWDPDAPPAAGDSKKRKRGRAGSNPRTRSSTVEDTEEETPAASPTRKSGRGGRATAKRTSSRARKVKEESSPSPSSADESEEEEDSDNEEEEEEEEDTGTPVSTRGRGGGRGRGGRGRGRGRGRRGRLLLLIWACPLTHLSEIDHNFSKAHRIVTTNILPLVEQYGEHSRSVWEATKFWKQFFEASANVSLSGYEELAANDENTDITADESTIHNETTEYTPRPRSAGNHDVSIATDQSSALHHGEDSHQEESTLGDDDDDLTGSTPRPPATKTLSLRPQFANLSSPYENLKREYDTKRGRGGGGGGRTPRGETAPKEEQEEDDTELLFQQHTARLPDMSMEPRDSLDADGPGLDHGDDGDTQDFNFDGKGKNNDPLLHRMLDKNYRIAATPHKGAGANMGISPIRWKVDKLASTPGRGDRRGKGKDKQSAARPIWEDSPTSSPEMAVPQLRSAAFMSPARAAYKSKGKAAAATAAAGPRTPGVSVQTPATGRKTRDVFGGKGERAAAGAMPATSSKYDDEITWESDSDEFGGMSPPKTIQFAVPPSKLLQTPAREASKRIVDNILLTAGEDLDDPSEYSPTVVKMNQGVLDDTF</sequence>
<reference evidence="18" key="1">
    <citation type="journal article" date="2023" name="Mol. Phylogenet. Evol.">
        <title>Genome-scale phylogeny and comparative genomics of the fungal order Sordariales.</title>
        <authorList>
            <person name="Hensen N."/>
            <person name="Bonometti L."/>
            <person name="Westerberg I."/>
            <person name="Brannstrom I.O."/>
            <person name="Guillou S."/>
            <person name="Cros-Aarteil S."/>
            <person name="Calhoun S."/>
            <person name="Haridas S."/>
            <person name="Kuo A."/>
            <person name="Mondo S."/>
            <person name="Pangilinan J."/>
            <person name="Riley R."/>
            <person name="LaButti K."/>
            <person name="Andreopoulos B."/>
            <person name="Lipzen A."/>
            <person name="Chen C."/>
            <person name="Yan M."/>
            <person name="Daum C."/>
            <person name="Ng V."/>
            <person name="Clum A."/>
            <person name="Steindorff A."/>
            <person name="Ohm R.A."/>
            <person name="Martin F."/>
            <person name="Silar P."/>
            <person name="Natvig D.O."/>
            <person name="Lalanne C."/>
            <person name="Gautier V."/>
            <person name="Ament-Velasquez S.L."/>
            <person name="Kruys A."/>
            <person name="Hutchinson M.I."/>
            <person name="Powell A.J."/>
            <person name="Barry K."/>
            <person name="Miller A.N."/>
            <person name="Grigoriev I.V."/>
            <person name="Debuchy R."/>
            <person name="Gladieux P."/>
            <person name="Hiltunen Thoren M."/>
            <person name="Johannesson H."/>
        </authorList>
    </citation>
    <scope>NUCLEOTIDE SEQUENCE</scope>
    <source>
        <strain evidence="18">CBS 141.50</strain>
    </source>
</reference>
<evidence type="ECO:0000256" key="17">
    <source>
        <dbReference type="SAM" id="MobiDB-lite"/>
    </source>
</evidence>
<keyword evidence="13" id="KW-0206">Cytoskeleton</keyword>
<feature type="compositionally biased region" description="Basic and acidic residues" evidence="17">
    <location>
        <begin position="408"/>
        <end position="417"/>
    </location>
</feature>
<feature type="compositionally biased region" description="Basic and acidic residues" evidence="17">
    <location>
        <begin position="532"/>
        <end position="541"/>
    </location>
</feature>
<dbReference type="AlphaFoldDB" id="A0AAN6ZPB6"/>
<accession>A0AAN6ZPB6</accession>
<feature type="compositionally biased region" description="Acidic residues" evidence="17">
    <location>
        <begin position="686"/>
        <end position="695"/>
    </location>
</feature>
<evidence type="ECO:0000256" key="13">
    <source>
        <dbReference type="ARBA" id="ARBA00023212"/>
    </source>
</evidence>
<dbReference type="Pfam" id="PF07904">
    <property type="entry name" value="Eaf7"/>
    <property type="match status" value="1"/>
</dbReference>
<dbReference type="GeneID" id="87819786"/>
<dbReference type="GO" id="GO:0042729">
    <property type="term" value="C:DASH complex"/>
    <property type="evidence" value="ECO:0007669"/>
    <property type="project" value="InterPro"/>
</dbReference>
<evidence type="ECO:0000313" key="19">
    <source>
        <dbReference type="Proteomes" id="UP001302676"/>
    </source>
</evidence>
<feature type="compositionally biased region" description="Polar residues" evidence="17">
    <location>
        <begin position="438"/>
        <end position="453"/>
    </location>
</feature>
<evidence type="ECO:0000256" key="10">
    <source>
        <dbReference type="ARBA" id="ARBA00022776"/>
    </source>
</evidence>
<evidence type="ECO:0000256" key="3">
    <source>
        <dbReference type="ARBA" id="ARBA00004629"/>
    </source>
</evidence>
<dbReference type="InterPro" id="IPR013964">
    <property type="entry name" value="DASH_Ask1"/>
</dbReference>
<keyword evidence="8" id="KW-0132">Cell division</keyword>
<keyword evidence="19" id="KW-1185">Reference proteome</keyword>
<keyword evidence="10" id="KW-0498">Mitosis</keyword>
<reference evidence="18" key="2">
    <citation type="submission" date="2023-05" db="EMBL/GenBank/DDBJ databases">
        <authorList>
            <consortium name="Lawrence Berkeley National Laboratory"/>
            <person name="Steindorff A."/>
            <person name="Hensen N."/>
            <person name="Bonometti L."/>
            <person name="Westerberg I."/>
            <person name="Brannstrom I.O."/>
            <person name="Guillou S."/>
            <person name="Cros-Aarteil S."/>
            <person name="Calhoun S."/>
            <person name="Haridas S."/>
            <person name="Kuo A."/>
            <person name="Mondo S."/>
            <person name="Pangilinan J."/>
            <person name="Riley R."/>
            <person name="Labutti K."/>
            <person name="Andreopoulos B."/>
            <person name="Lipzen A."/>
            <person name="Chen C."/>
            <person name="Yanf M."/>
            <person name="Daum C."/>
            <person name="Ng V."/>
            <person name="Clum A."/>
            <person name="Ohm R."/>
            <person name="Martin F."/>
            <person name="Silar P."/>
            <person name="Natvig D."/>
            <person name="Lalanne C."/>
            <person name="Gautier V."/>
            <person name="Ament-Velasquez S.L."/>
            <person name="Kruys A."/>
            <person name="Hutchinson M.I."/>
            <person name="Powell A.J."/>
            <person name="Barry K."/>
            <person name="Miller A.N."/>
            <person name="Grigoriev I.V."/>
            <person name="Debuchy R."/>
            <person name="Gladieux P."/>
            <person name="Thoren M.H."/>
            <person name="Johannesson H."/>
        </authorList>
    </citation>
    <scope>NUCLEOTIDE SEQUENCE</scope>
    <source>
        <strain evidence="18">CBS 141.50</strain>
    </source>
</reference>
<feature type="compositionally biased region" description="Low complexity" evidence="17">
    <location>
        <begin position="26"/>
        <end position="38"/>
    </location>
</feature>
<feature type="compositionally biased region" description="Basic and acidic residues" evidence="17">
    <location>
        <begin position="455"/>
        <end position="464"/>
    </location>
</feature>
<feature type="compositionally biased region" description="Basic and acidic residues" evidence="17">
    <location>
        <begin position="659"/>
        <end position="670"/>
    </location>
</feature>
<name>A0AAN6ZPB6_9PEZI</name>
<feature type="compositionally biased region" description="Basic residues" evidence="17">
    <location>
        <begin position="212"/>
        <end position="230"/>
    </location>
</feature>
<dbReference type="Proteomes" id="UP001302676">
    <property type="component" value="Unassembled WGS sequence"/>
</dbReference>
<dbReference type="GO" id="GO:0051301">
    <property type="term" value="P:cell division"/>
    <property type="evidence" value="ECO:0007669"/>
    <property type="project" value="UniProtKB-KW"/>
</dbReference>
<dbReference type="GO" id="GO:0006355">
    <property type="term" value="P:regulation of DNA-templated transcription"/>
    <property type="evidence" value="ECO:0007669"/>
    <property type="project" value="InterPro"/>
</dbReference>
<evidence type="ECO:0000256" key="14">
    <source>
        <dbReference type="ARBA" id="ARBA00023242"/>
    </source>
</evidence>
<evidence type="ECO:0000256" key="1">
    <source>
        <dbReference type="ARBA" id="ARBA00004123"/>
    </source>
</evidence>
<evidence type="ECO:0000256" key="6">
    <source>
        <dbReference type="ARBA" id="ARBA00022454"/>
    </source>
</evidence>
<feature type="region of interest" description="Disordered" evidence="17">
    <location>
        <begin position="366"/>
        <end position="541"/>
    </location>
</feature>
<organism evidence="18 19">
    <name type="scientific">Dichotomopilus funicola</name>
    <dbReference type="NCBI Taxonomy" id="1934379"/>
    <lineage>
        <taxon>Eukaryota</taxon>
        <taxon>Fungi</taxon>
        <taxon>Dikarya</taxon>
        <taxon>Ascomycota</taxon>
        <taxon>Pezizomycotina</taxon>
        <taxon>Sordariomycetes</taxon>
        <taxon>Sordariomycetidae</taxon>
        <taxon>Sordariales</taxon>
        <taxon>Chaetomiaceae</taxon>
        <taxon>Dichotomopilus</taxon>
    </lineage>
</organism>
<evidence type="ECO:0000256" key="5">
    <source>
        <dbReference type="ARBA" id="ARBA00014520"/>
    </source>
</evidence>
<feature type="compositionally biased region" description="Acidic residues" evidence="17">
    <location>
        <begin position="243"/>
        <end position="263"/>
    </location>
</feature>
<dbReference type="GO" id="GO:0005874">
    <property type="term" value="C:microtubule"/>
    <property type="evidence" value="ECO:0007669"/>
    <property type="project" value="UniProtKB-KW"/>
</dbReference>
<gene>
    <name evidence="18" type="ORF">C8A04DRAFT_35446</name>
</gene>
<dbReference type="RefSeq" id="XP_062639253.1">
    <property type="nucleotide sequence ID" value="XM_062783173.1"/>
</dbReference>
<keyword evidence="7" id="KW-0963">Cytoplasm</keyword>
<keyword evidence="12" id="KW-0995">Kinetochore</keyword>
<evidence type="ECO:0000256" key="2">
    <source>
        <dbReference type="ARBA" id="ARBA00004186"/>
    </source>
</evidence>
<dbReference type="PANTHER" id="PTHR28200:SF1">
    <property type="entry name" value="DASH COMPLEX SUBUNIT ASK1"/>
    <property type="match status" value="1"/>
</dbReference>
<evidence type="ECO:0000256" key="16">
    <source>
        <dbReference type="ARBA" id="ARBA00023328"/>
    </source>
</evidence>
<keyword evidence="15" id="KW-0131">Cell cycle</keyword>
<feature type="compositionally biased region" description="Basic and acidic residues" evidence="17">
    <location>
        <begin position="506"/>
        <end position="524"/>
    </location>
</feature>